<protein>
    <recommendedName>
        <fullName evidence="3">Aminoglycoside phosphotransferase</fullName>
    </recommendedName>
</protein>
<sequence>MNLSKDILNAFALKGECIPLSGGQHTSVRVGDFVLKPTDTNIRYYEWLLTVYSAIHPNGYRLAKPVKSQQDTFVYKGWCCTRYEPGEFMNRKLPEKLEVARLFLTDVAELPFQDMPAADHKWAKAHQIAWQKEDLLREITGEAYTILADLLSGLTLQDKYPLQIIHADLAGNILFDDALPPLIIDFSPTIAPVAYAEAILVCDSIAWHGSPLEDLNYLSHSEFTREMILRAIVFRLTVAALSVQQNENAFSNEYKCFQPIIQYLDNQVCNEDVQW</sequence>
<evidence type="ECO:0008006" key="3">
    <source>
        <dbReference type="Google" id="ProtNLM"/>
    </source>
</evidence>
<evidence type="ECO:0000313" key="1">
    <source>
        <dbReference type="EMBL" id="MDJ1484632.1"/>
    </source>
</evidence>
<dbReference type="AlphaFoldDB" id="A0AAE3QSI6"/>
<evidence type="ECO:0000313" key="2">
    <source>
        <dbReference type="Proteomes" id="UP001241110"/>
    </source>
</evidence>
<dbReference type="RefSeq" id="WP_313986213.1">
    <property type="nucleotide sequence ID" value="NZ_JASJOS010000015.1"/>
</dbReference>
<organism evidence="1 2">
    <name type="scientific">Xanthocytophaga flava</name>
    <dbReference type="NCBI Taxonomy" id="3048013"/>
    <lineage>
        <taxon>Bacteria</taxon>
        <taxon>Pseudomonadati</taxon>
        <taxon>Bacteroidota</taxon>
        <taxon>Cytophagia</taxon>
        <taxon>Cytophagales</taxon>
        <taxon>Rhodocytophagaceae</taxon>
        <taxon>Xanthocytophaga</taxon>
    </lineage>
</organism>
<dbReference type="Proteomes" id="UP001241110">
    <property type="component" value="Unassembled WGS sequence"/>
</dbReference>
<accession>A0AAE3QSI6</accession>
<dbReference type="SUPFAM" id="SSF56112">
    <property type="entry name" value="Protein kinase-like (PK-like)"/>
    <property type="match status" value="1"/>
</dbReference>
<proteinExistence type="predicted"/>
<reference evidence="1" key="1">
    <citation type="submission" date="2023-05" db="EMBL/GenBank/DDBJ databases">
        <authorList>
            <person name="Zhang X."/>
        </authorList>
    </citation>
    <scope>NUCLEOTIDE SEQUENCE</scope>
    <source>
        <strain evidence="1">YF14B1</strain>
    </source>
</reference>
<name>A0AAE3QSI6_9BACT</name>
<dbReference type="EMBL" id="JASJOS010000015">
    <property type="protein sequence ID" value="MDJ1484632.1"/>
    <property type="molecule type" value="Genomic_DNA"/>
</dbReference>
<dbReference type="InterPro" id="IPR011009">
    <property type="entry name" value="Kinase-like_dom_sf"/>
</dbReference>
<comment type="caution">
    <text evidence="1">The sequence shown here is derived from an EMBL/GenBank/DDBJ whole genome shotgun (WGS) entry which is preliminary data.</text>
</comment>
<gene>
    <name evidence="1" type="ORF">QNI16_29305</name>
</gene>